<evidence type="ECO:0000256" key="1">
    <source>
        <dbReference type="ARBA" id="ARBA00003907"/>
    </source>
</evidence>
<dbReference type="GO" id="GO:0008168">
    <property type="term" value="F:methyltransferase activity"/>
    <property type="evidence" value="ECO:0007669"/>
    <property type="project" value="UniProtKB-KW"/>
</dbReference>
<dbReference type="PANTHER" id="PTHR43619:SF2">
    <property type="entry name" value="S-ADENOSYL-L-METHIONINE-DEPENDENT METHYLTRANSFERASES SUPERFAMILY PROTEIN"/>
    <property type="match status" value="1"/>
</dbReference>
<accession>A0ABW9F9W7</accession>
<dbReference type="InterPro" id="IPR029063">
    <property type="entry name" value="SAM-dependent_MTases_sf"/>
</dbReference>
<evidence type="ECO:0000256" key="5">
    <source>
        <dbReference type="ARBA" id="ARBA00022691"/>
    </source>
</evidence>
<comment type="function">
    <text evidence="1 6">Exhibits S-adenosyl-L-methionine-dependent methyltransferase activity.</text>
</comment>
<dbReference type="EMBL" id="JBDLNV010000001">
    <property type="protein sequence ID" value="MFM1722322.1"/>
    <property type="molecule type" value="Genomic_DNA"/>
</dbReference>
<gene>
    <name evidence="7" type="ORF">ABEU20_000876</name>
</gene>
<protein>
    <recommendedName>
        <fullName evidence="6">S-adenosyl-L-methionine-dependent methyltransferase</fullName>
        <ecNumber evidence="6">2.1.1.-</ecNumber>
    </recommendedName>
</protein>
<dbReference type="InterPro" id="IPR011610">
    <property type="entry name" value="SAM_mthyl_Trfase_ML2640-like"/>
</dbReference>
<dbReference type="SUPFAM" id="SSF53335">
    <property type="entry name" value="S-adenosyl-L-methionine-dependent methyltransferases"/>
    <property type="match status" value="1"/>
</dbReference>
<organism evidence="7 8">
    <name type="scientific">Rhodococcus parequi</name>
    <dbReference type="NCBI Taxonomy" id="3137122"/>
    <lineage>
        <taxon>Bacteria</taxon>
        <taxon>Bacillati</taxon>
        <taxon>Actinomycetota</taxon>
        <taxon>Actinomycetes</taxon>
        <taxon>Mycobacteriales</taxon>
        <taxon>Nocardiaceae</taxon>
        <taxon>Rhodococcus</taxon>
    </lineage>
</organism>
<name>A0ABW9F9W7_9NOCA</name>
<dbReference type="GO" id="GO:0032259">
    <property type="term" value="P:methylation"/>
    <property type="evidence" value="ECO:0007669"/>
    <property type="project" value="UniProtKB-KW"/>
</dbReference>
<dbReference type="Pfam" id="PF04072">
    <property type="entry name" value="LCM"/>
    <property type="match status" value="1"/>
</dbReference>
<evidence type="ECO:0000256" key="6">
    <source>
        <dbReference type="RuleBase" id="RU362030"/>
    </source>
</evidence>
<dbReference type="Gene3D" id="3.40.50.150">
    <property type="entry name" value="Vaccinia Virus protein VP39"/>
    <property type="match status" value="1"/>
</dbReference>
<evidence type="ECO:0000256" key="2">
    <source>
        <dbReference type="ARBA" id="ARBA00008138"/>
    </source>
</evidence>
<keyword evidence="5 6" id="KW-0949">S-adenosyl-L-methionine</keyword>
<dbReference type="InterPro" id="IPR007213">
    <property type="entry name" value="Ppm1/Ppm2/Tcmp"/>
</dbReference>
<comment type="caution">
    <text evidence="7">The sequence shown here is derived from an EMBL/GenBank/DDBJ whole genome shotgun (WGS) entry which is preliminary data.</text>
</comment>
<evidence type="ECO:0000256" key="3">
    <source>
        <dbReference type="ARBA" id="ARBA00022603"/>
    </source>
</evidence>
<evidence type="ECO:0000313" key="8">
    <source>
        <dbReference type="Proteomes" id="UP001629745"/>
    </source>
</evidence>
<dbReference type="PANTHER" id="PTHR43619">
    <property type="entry name" value="S-ADENOSYL-L-METHIONINE-DEPENDENT METHYLTRANSFERASE YKTD-RELATED"/>
    <property type="match status" value="1"/>
</dbReference>
<dbReference type="Proteomes" id="UP001629745">
    <property type="component" value="Unassembled WGS sequence"/>
</dbReference>
<dbReference type="RefSeq" id="WP_420162881.1">
    <property type="nucleotide sequence ID" value="NZ_JBDLNV010000001.1"/>
</dbReference>
<keyword evidence="3 6" id="KW-0489">Methyltransferase</keyword>
<sequence length="281" mass="30804">MDRPRGVGMTAVFVAAARALETGRDDRLLDDPWAREFVRASGWDPPTETMDDFSREMLTAWVAARTKFLDDFALDAVDRGCRQVVLLGAGLDTRAFRLAWRSPVTVYELDTPDMIGFKAEVLGDAEPASADRVVLPIDLRDDWPAALRHAGFHPDVPTAWILEGLLMYLPDEAVDALMTRLGELSAPGSAVGATITNADAAAALNDSPLFRDSPISRDEWLAMLRSNGPPDPVAWFGSYGWRAEAVPIDDVAETYGRAVQGGPGTWRARPGQRWLVAARRK</sequence>
<dbReference type="NCBIfam" id="TIGR00027">
    <property type="entry name" value="mthyl_TIGR00027"/>
    <property type="match status" value="1"/>
</dbReference>
<dbReference type="EC" id="2.1.1.-" evidence="6"/>
<evidence type="ECO:0000256" key="4">
    <source>
        <dbReference type="ARBA" id="ARBA00022679"/>
    </source>
</evidence>
<reference evidence="7 8" key="1">
    <citation type="submission" date="2023-11" db="EMBL/GenBank/DDBJ databases">
        <authorList>
            <person name="Val-Calvo J."/>
            <person name="Scortti M."/>
            <person name="Vazquez-Boland J."/>
        </authorList>
    </citation>
    <scope>NUCLEOTIDE SEQUENCE [LARGE SCALE GENOMIC DNA]</scope>
    <source>
        <strain evidence="7 8">PAM 2766</strain>
    </source>
</reference>
<keyword evidence="8" id="KW-1185">Reference proteome</keyword>
<evidence type="ECO:0000313" key="7">
    <source>
        <dbReference type="EMBL" id="MFM1722322.1"/>
    </source>
</evidence>
<comment type="similarity">
    <text evidence="2 6">Belongs to the UPF0677 family.</text>
</comment>
<keyword evidence="4 7" id="KW-0808">Transferase</keyword>
<proteinExistence type="inferred from homology"/>